<evidence type="ECO:0000256" key="6">
    <source>
        <dbReference type="ARBA" id="ARBA00022989"/>
    </source>
</evidence>
<dbReference type="EMBL" id="LLXU01000117">
    <property type="protein sequence ID" value="KRG38569.1"/>
    <property type="molecule type" value="Genomic_DNA"/>
</dbReference>
<dbReference type="GO" id="GO:0015141">
    <property type="term" value="F:succinate transmembrane transporter activity"/>
    <property type="evidence" value="ECO:0007669"/>
    <property type="project" value="TreeGrafter"/>
</dbReference>
<proteinExistence type="predicted"/>
<dbReference type="Gene3D" id="1.10.3860.10">
    <property type="entry name" value="Sodium:dicarboxylate symporter"/>
    <property type="match status" value="1"/>
</dbReference>
<feature type="transmembrane region" description="Helical" evidence="8">
    <location>
        <begin position="85"/>
        <end position="104"/>
    </location>
</feature>
<dbReference type="GO" id="GO:0015138">
    <property type="term" value="F:fumarate transmembrane transporter activity"/>
    <property type="evidence" value="ECO:0007669"/>
    <property type="project" value="TreeGrafter"/>
</dbReference>
<dbReference type="GO" id="GO:0005886">
    <property type="term" value="C:plasma membrane"/>
    <property type="evidence" value="ECO:0007669"/>
    <property type="project" value="UniProtKB-SubCell"/>
</dbReference>
<keyword evidence="5" id="KW-0769">Symport</keyword>
<keyword evidence="4 8" id="KW-0812">Transmembrane</keyword>
<dbReference type="InterPro" id="IPR001991">
    <property type="entry name" value="Na-dicarboxylate_symporter"/>
</dbReference>
<dbReference type="RefSeq" id="WP_057648540.1">
    <property type="nucleotide sequence ID" value="NZ_LLXU01000117.1"/>
</dbReference>
<feature type="transmembrane region" description="Helical" evidence="8">
    <location>
        <begin position="156"/>
        <end position="175"/>
    </location>
</feature>
<dbReference type="OrthoDB" id="9766690at2"/>
<dbReference type="InterPro" id="IPR036458">
    <property type="entry name" value="Na:dicarbo_symporter_sf"/>
</dbReference>
<keyword evidence="10" id="KW-1185">Reference proteome</keyword>
<evidence type="ECO:0000256" key="3">
    <source>
        <dbReference type="ARBA" id="ARBA00022475"/>
    </source>
</evidence>
<evidence type="ECO:0000256" key="8">
    <source>
        <dbReference type="SAM" id="Phobius"/>
    </source>
</evidence>
<dbReference type="PRINTS" id="PR00173">
    <property type="entry name" value="EDTRNSPORT"/>
</dbReference>
<dbReference type="AlphaFoldDB" id="A0A0R0A176"/>
<reference evidence="9 10" key="1">
    <citation type="submission" date="2015-10" db="EMBL/GenBank/DDBJ databases">
        <title>Genome sequencing and analysis of members of genus Stenotrophomonas.</title>
        <authorList>
            <person name="Patil P.P."/>
            <person name="Midha S."/>
            <person name="Patil P.B."/>
        </authorList>
    </citation>
    <scope>NUCLEOTIDE SEQUENCE [LARGE SCALE GENOMIC DNA]</scope>
    <source>
        <strain evidence="9 10">JCM 16536</strain>
    </source>
</reference>
<dbReference type="PANTHER" id="PTHR42865:SF1">
    <property type="entry name" value="AEROBIC C4-DICARBOXYLATE TRANSPORT PROTEIN"/>
    <property type="match status" value="1"/>
</dbReference>
<sequence>MTVVQKRPGRFGIFGQLWFQVLAGTLIGVLLGWLQPDMGSAMKPFGDAFIKLIRMMIGPVIFVTVVHGIAGMRDMKSVGRLALKSLVYFEVITIAALIIGLVAVDLWKPGAGMNIDPATIDTATIQGYVHTAHDQSIVAYLMGIIPNTLVSAFTEAHVLQVLFVSVLFGVALAAVGERGEPVMKVIESTSSALFKIIGYVMYFAPIGAFGAIAFTVGQFGAGSLLSLGELIIEFFVVCGLFTVVVLGAVAWWCGVSLWRLMAYLRDEIVIVAATTSTETVLPRLIEKMKKLGAEEGVVGFVIPAGYSFNLDGTCLYLTTVALFLAQATNTELTVWHQLGLIAVLLLTSKGAAGVAGAAFVVLAATLGTTGTIPVASIALILGIHRILAEGLTFVNLIGNAVAVLVIAKWEGKLDERMLAAQVGTRRLRQRQAGIVATQQV</sequence>
<feature type="transmembrane region" description="Helical" evidence="8">
    <location>
        <begin position="354"/>
        <end position="380"/>
    </location>
</feature>
<feature type="transmembrane region" description="Helical" evidence="8">
    <location>
        <begin position="231"/>
        <end position="255"/>
    </location>
</feature>
<evidence type="ECO:0000256" key="5">
    <source>
        <dbReference type="ARBA" id="ARBA00022847"/>
    </source>
</evidence>
<evidence type="ECO:0000256" key="2">
    <source>
        <dbReference type="ARBA" id="ARBA00022448"/>
    </source>
</evidence>
<dbReference type="STRING" id="676599.ARC20_14830"/>
<keyword evidence="7 8" id="KW-0472">Membrane</keyword>
<feature type="transmembrane region" description="Helical" evidence="8">
    <location>
        <begin position="53"/>
        <end position="73"/>
    </location>
</feature>
<evidence type="ECO:0000313" key="10">
    <source>
        <dbReference type="Proteomes" id="UP000051802"/>
    </source>
</evidence>
<organism evidence="9 10">
    <name type="scientific">Stenotrophomonas panacihumi</name>
    <dbReference type="NCBI Taxonomy" id="676599"/>
    <lineage>
        <taxon>Bacteria</taxon>
        <taxon>Pseudomonadati</taxon>
        <taxon>Pseudomonadota</taxon>
        <taxon>Gammaproteobacteria</taxon>
        <taxon>Lysobacterales</taxon>
        <taxon>Lysobacteraceae</taxon>
        <taxon>Stenotrophomonas</taxon>
    </lineage>
</organism>
<gene>
    <name evidence="9" type="ORF">ARC20_14830</name>
</gene>
<protein>
    <submittedName>
        <fullName evidence="9">C4-dicarboxylate transporter</fullName>
    </submittedName>
</protein>
<feature type="transmembrane region" description="Helical" evidence="8">
    <location>
        <begin position="196"/>
        <end position="219"/>
    </location>
</feature>
<dbReference type="PROSITE" id="PS00713">
    <property type="entry name" value="NA_DICARBOXYL_SYMP_1"/>
    <property type="match status" value="1"/>
</dbReference>
<keyword evidence="6 8" id="KW-1133">Transmembrane helix</keyword>
<dbReference type="PANTHER" id="PTHR42865">
    <property type="entry name" value="PROTON/GLUTAMATE-ASPARTATE SYMPORTER"/>
    <property type="match status" value="1"/>
</dbReference>
<comment type="subcellular location">
    <subcellularLocation>
        <location evidence="1">Cell membrane</location>
        <topology evidence="1">Multi-pass membrane protein</topology>
    </subcellularLocation>
</comment>
<evidence type="ECO:0000256" key="1">
    <source>
        <dbReference type="ARBA" id="ARBA00004651"/>
    </source>
</evidence>
<dbReference type="SUPFAM" id="SSF118215">
    <property type="entry name" value="Proton glutamate symport protein"/>
    <property type="match status" value="1"/>
</dbReference>
<name>A0A0R0A176_9GAMM</name>
<feature type="transmembrane region" description="Helical" evidence="8">
    <location>
        <begin position="386"/>
        <end position="407"/>
    </location>
</feature>
<keyword evidence="2" id="KW-0813">Transport</keyword>
<dbReference type="GO" id="GO:0070778">
    <property type="term" value="P:L-aspartate transmembrane transport"/>
    <property type="evidence" value="ECO:0007669"/>
    <property type="project" value="TreeGrafter"/>
</dbReference>
<accession>A0A0R0A176</accession>
<dbReference type="Pfam" id="PF00375">
    <property type="entry name" value="SDF"/>
    <property type="match status" value="1"/>
</dbReference>
<dbReference type="GO" id="GO:0015366">
    <property type="term" value="F:malate:proton symporter activity"/>
    <property type="evidence" value="ECO:0007669"/>
    <property type="project" value="TreeGrafter"/>
</dbReference>
<feature type="transmembrane region" description="Helical" evidence="8">
    <location>
        <begin position="12"/>
        <end position="33"/>
    </location>
</feature>
<dbReference type="InterPro" id="IPR018107">
    <property type="entry name" value="Na-dicarboxylate_symporter_CS"/>
</dbReference>
<evidence type="ECO:0000256" key="7">
    <source>
        <dbReference type="ARBA" id="ARBA00023136"/>
    </source>
</evidence>
<comment type="caution">
    <text evidence="9">The sequence shown here is derived from an EMBL/GenBank/DDBJ whole genome shotgun (WGS) entry which is preliminary data.</text>
</comment>
<evidence type="ECO:0000256" key="4">
    <source>
        <dbReference type="ARBA" id="ARBA00022692"/>
    </source>
</evidence>
<dbReference type="Proteomes" id="UP000051802">
    <property type="component" value="Unassembled WGS sequence"/>
</dbReference>
<evidence type="ECO:0000313" key="9">
    <source>
        <dbReference type="EMBL" id="KRG38569.1"/>
    </source>
</evidence>
<dbReference type="FunFam" id="1.10.3860.10:FF:000001">
    <property type="entry name" value="C4-dicarboxylate transport protein"/>
    <property type="match status" value="1"/>
</dbReference>
<dbReference type="NCBIfam" id="NF002461">
    <property type="entry name" value="PRK01663.1"/>
    <property type="match status" value="1"/>
</dbReference>
<keyword evidence="3" id="KW-1003">Cell membrane</keyword>